<evidence type="ECO:0000256" key="2">
    <source>
        <dbReference type="ARBA" id="ARBA00022692"/>
    </source>
</evidence>
<organism evidence="11 12">
    <name type="scientific">Cyprinodon variegatus</name>
    <name type="common">Sheepshead minnow</name>
    <dbReference type="NCBI Taxonomy" id="28743"/>
    <lineage>
        <taxon>Eukaryota</taxon>
        <taxon>Metazoa</taxon>
        <taxon>Chordata</taxon>
        <taxon>Craniata</taxon>
        <taxon>Vertebrata</taxon>
        <taxon>Euteleostomi</taxon>
        <taxon>Actinopterygii</taxon>
        <taxon>Neopterygii</taxon>
        <taxon>Teleostei</taxon>
        <taxon>Neoteleostei</taxon>
        <taxon>Acanthomorphata</taxon>
        <taxon>Ovalentaria</taxon>
        <taxon>Atherinomorphae</taxon>
        <taxon>Cyprinodontiformes</taxon>
        <taxon>Cyprinodontidae</taxon>
        <taxon>Cyprinodon</taxon>
    </lineage>
</organism>
<sequence>MGGVLSGLILSSAGIKATRNINMPCNFSGAVVLPPLLVTECILGLVGNGLALFIFCFQLRPWKSSTVLLFNLAVTDFMLILALPLRISYYLSGIRWRFSEAVCKISLFMLAMNRSGSTFFLMAIALDRYMRVVHPHHPINSLSVGKAMVGALGLWLVPITMTVHVFSLQHINTTYCESFIVDTKTKGNLSWHKFTFLFSFYMPLLVILYCTFHIISHLRRRQLAHQAKFRKALYFIVVVVVLFILCFLPSNITVLAMWIKMSQGFKCADMEEPTTVFYITISLTYINSVLDPVVYYFSSPAFKNICRKTLHLTFRQPSECEPLGSVFPRCCSLCFRYSRRRINTFQISLIKNTEALHDS</sequence>
<keyword evidence="12" id="KW-1185">Reference proteome</keyword>
<reference evidence="11" key="2">
    <citation type="submission" date="2025-09" db="UniProtKB">
        <authorList>
            <consortium name="Ensembl"/>
        </authorList>
    </citation>
    <scope>IDENTIFICATION</scope>
</reference>
<feature type="transmembrane region" description="Helical" evidence="9">
    <location>
        <begin position="191"/>
        <end position="212"/>
    </location>
</feature>
<evidence type="ECO:0000256" key="4">
    <source>
        <dbReference type="ARBA" id="ARBA00023040"/>
    </source>
</evidence>
<dbReference type="PROSITE" id="PS00237">
    <property type="entry name" value="G_PROTEIN_RECEP_F1_1"/>
    <property type="match status" value="1"/>
</dbReference>
<feature type="transmembrane region" description="Helical" evidence="9">
    <location>
        <begin position="233"/>
        <end position="256"/>
    </location>
</feature>
<comment type="similarity">
    <text evidence="8">Belongs to the G-protein coupled receptor 1 family.</text>
</comment>
<feature type="transmembrane region" description="Helical" evidence="9">
    <location>
        <begin position="147"/>
        <end position="171"/>
    </location>
</feature>
<protein>
    <recommendedName>
        <fullName evidence="10">G-protein coupled receptors family 1 profile domain-containing protein</fullName>
    </recommendedName>
</protein>
<comment type="subcellular location">
    <subcellularLocation>
        <location evidence="1">Membrane</location>
        <topology evidence="1">Multi-pass membrane protein</topology>
    </subcellularLocation>
</comment>
<dbReference type="Pfam" id="PF00001">
    <property type="entry name" value="7tm_1"/>
    <property type="match status" value="1"/>
</dbReference>
<dbReference type="PRINTS" id="PR01157">
    <property type="entry name" value="P2YPURNOCPTR"/>
</dbReference>
<dbReference type="GO" id="GO:0005886">
    <property type="term" value="C:plasma membrane"/>
    <property type="evidence" value="ECO:0007669"/>
    <property type="project" value="TreeGrafter"/>
</dbReference>
<dbReference type="Ensembl" id="ENSCVAT00000028959.1">
    <property type="protein sequence ID" value="ENSCVAP00000032802.1"/>
    <property type="gene ID" value="ENSCVAG00000023128.1"/>
</dbReference>
<feature type="transmembrane region" description="Helical" evidence="9">
    <location>
        <begin position="105"/>
        <end position="126"/>
    </location>
</feature>
<evidence type="ECO:0000313" key="12">
    <source>
        <dbReference type="Proteomes" id="UP000265020"/>
    </source>
</evidence>
<dbReference type="GeneTree" id="ENSGT01140000282516"/>
<dbReference type="AlphaFoldDB" id="A0A3Q2EK65"/>
<feature type="transmembrane region" description="Helical" evidence="9">
    <location>
        <begin position="276"/>
        <end position="298"/>
    </location>
</feature>
<keyword evidence="2 8" id="KW-0812">Transmembrane</keyword>
<evidence type="ECO:0000313" key="11">
    <source>
        <dbReference type="Ensembl" id="ENSCVAP00000032802.1"/>
    </source>
</evidence>
<dbReference type="OMA" id="KWDWKFG"/>
<dbReference type="PROSITE" id="PS50262">
    <property type="entry name" value="G_PROTEIN_RECEP_F1_2"/>
    <property type="match status" value="1"/>
</dbReference>
<dbReference type="SUPFAM" id="SSF81321">
    <property type="entry name" value="Family A G protein-coupled receptor-like"/>
    <property type="match status" value="1"/>
</dbReference>
<evidence type="ECO:0000259" key="10">
    <source>
        <dbReference type="PROSITE" id="PS50262"/>
    </source>
</evidence>
<keyword evidence="7 8" id="KW-0807">Transducer</keyword>
<keyword evidence="3 9" id="KW-1133">Transmembrane helix</keyword>
<name>A0A3Q2EK65_CYPVA</name>
<dbReference type="PRINTS" id="PR00237">
    <property type="entry name" value="GPCRRHODOPSN"/>
</dbReference>
<dbReference type="Proteomes" id="UP000265020">
    <property type="component" value="Unassembled WGS sequence"/>
</dbReference>
<evidence type="ECO:0000256" key="1">
    <source>
        <dbReference type="ARBA" id="ARBA00004141"/>
    </source>
</evidence>
<feature type="domain" description="G-protein coupled receptors family 1 profile" evidence="10">
    <location>
        <begin position="47"/>
        <end position="295"/>
    </location>
</feature>
<keyword evidence="5 9" id="KW-0472">Membrane</keyword>
<dbReference type="InterPro" id="IPR017452">
    <property type="entry name" value="GPCR_Rhodpsn_7TM"/>
</dbReference>
<keyword evidence="6 8" id="KW-0675">Receptor</keyword>
<evidence type="ECO:0000256" key="3">
    <source>
        <dbReference type="ARBA" id="ARBA00022989"/>
    </source>
</evidence>
<evidence type="ECO:0000256" key="7">
    <source>
        <dbReference type="ARBA" id="ARBA00023224"/>
    </source>
</evidence>
<evidence type="ECO:0000256" key="9">
    <source>
        <dbReference type="SAM" id="Phobius"/>
    </source>
</evidence>
<evidence type="ECO:0000256" key="8">
    <source>
        <dbReference type="RuleBase" id="RU000688"/>
    </source>
</evidence>
<keyword evidence="4 8" id="KW-0297">G-protein coupled receptor</keyword>
<evidence type="ECO:0000256" key="5">
    <source>
        <dbReference type="ARBA" id="ARBA00023136"/>
    </source>
</evidence>
<dbReference type="InterPro" id="IPR000276">
    <property type="entry name" value="GPCR_Rhodpsn"/>
</dbReference>
<dbReference type="PANTHER" id="PTHR46048">
    <property type="entry name" value="HYDROXYCARBOXYLIC ACID RECEPTOR 2"/>
    <property type="match status" value="1"/>
</dbReference>
<feature type="transmembrane region" description="Helical" evidence="9">
    <location>
        <begin position="67"/>
        <end position="85"/>
    </location>
</feature>
<dbReference type="InterPro" id="IPR051893">
    <property type="entry name" value="HCARs"/>
</dbReference>
<accession>A0A3Q2EK65</accession>
<reference evidence="11" key="1">
    <citation type="submission" date="2025-08" db="UniProtKB">
        <authorList>
            <consortium name="Ensembl"/>
        </authorList>
    </citation>
    <scope>IDENTIFICATION</scope>
</reference>
<feature type="transmembrane region" description="Helical" evidence="9">
    <location>
        <begin position="33"/>
        <end position="55"/>
    </location>
</feature>
<dbReference type="STRING" id="28743.ENSCVAP00000032802"/>
<dbReference type="PANTHER" id="PTHR46048:SF6">
    <property type="entry name" value="HYDROXYCARBOXYLIC ACID RECEPTOR 2"/>
    <property type="match status" value="1"/>
</dbReference>
<evidence type="ECO:0000256" key="6">
    <source>
        <dbReference type="ARBA" id="ARBA00023170"/>
    </source>
</evidence>
<dbReference type="Gene3D" id="1.20.1070.10">
    <property type="entry name" value="Rhodopsin 7-helix transmembrane proteins"/>
    <property type="match status" value="1"/>
</dbReference>
<proteinExistence type="inferred from homology"/>
<dbReference type="GO" id="GO:0004930">
    <property type="term" value="F:G protein-coupled receptor activity"/>
    <property type="evidence" value="ECO:0007669"/>
    <property type="project" value="UniProtKB-KW"/>
</dbReference>